<dbReference type="RefSeq" id="WP_005011305.1">
    <property type="nucleotide sequence ID" value="NZ_HG422173.1"/>
</dbReference>
<organism evidence="2 3">
    <name type="scientific">Nitrospina gracilis (strain 3/211)</name>
    <dbReference type="NCBI Taxonomy" id="1266370"/>
    <lineage>
        <taxon>Bacteria</taxon>
        <taxon>Pseudomonadati</taxon>
        <taxon>Nitrospinota/Tectimicrobiota group</taxon>
        <taxon>Nitrospinota</taxon>
        <taxon>Nitrospinia</taxon>
        <taxon>Nitrospinales</taxon>
        <taxon>Nitrospinaceae</taxon>
        <taxon>Nitrospina</taxon>
    </lineage>
</organism>
<dbReference type="PANTHER" id="PTHR11102">
    <property type="entry name" value="SEL-1-LIKE PROTEIN"/>
    <property type="match status" value="1"/>
</dbReference>
<dbReference type="PANTHER" id="PTHR11102:SF160">
    <property type="entry name" value="ERAD-ASSOCIATED E3 UBIQUITIN-PROTEIN LIGASE COMPONENT HRD3"/>
    <property type="match status" value="1"/>
</dbReference>
<comment type="caution">
    <text evidence="2">The sequence shown here is derived from an EMBL/GenBank/DDBJ whole genome shotgun (WGS) entry which is preliminary data.</text>
</comment>
<accession>M1YN56</accession>
<evidence type="ECO:0000313" key="3">
    <source>
        <dbReference type="Proteomes" id="UP000011704"/>
    </source>
</evidence>
<sequence>MHHRDSRSPAIALLLTAVLASGLFSACATQRVQSDWYQKGDAAYEQSDYKEAFAWYRKAAEAGHVEAQTQLGMMYATGQGVRQDYDAALAWTRKAAESGHVRAQTNLGILYMTGFGIPRDFKESVKWLTMGAEGGDPKAQTQLGLMRETGIGIARDPIRALHWYRKAATSTEEPYATLARNGLERLEGEDSLKD</sequence>
<proteinExistence type="predicted"/>
<dbReference type="Gene3D" id="1.25.40.10">
    <property type="entry name" value="Tetratricopeptide repeat domain"/>
    <property type="match status" value="1"/>
</dbReference>
<dbReference type="EMBL" id="CAQJ01000099">
    <property type="protein sequence ID" value="CCQ91937.1"/>
    <property type="molecule type" value="Genomic_DNA"/>
</dbReference>
<dbReference type="HOGENOM" id="CLU_000288_36_8_0"/>
<keyword evidence="3" id="KW-1185">Reference proteome</keyword>
<dbReference type="Pfam" id="PF08238">
    <property type="entry name" value="Sel1"/>
    <property type="match status" value="4"/>
</dbReference>
<dbReference type="EC" id="3.5.2.6" evidence="2"/>
<gene>
    <name evidence="2" type="ORF">NITGR_90076</name>
</gene>
<evidence type="ECO:0000256" key="1">
    <source>
        <dbReference type="SAM" id="SignalP"/>
    </source>
</evidence>
<evidence type="ECO:0000313" key="2">
    <source>
        <dbReference type="EMBL" id="CCQ91937.1"/>
    </source>
</evidence>
<dbReference type="SUPFAM" id="SSF81901">
    <property type="entry name" value="HCP-like"/>
    <property type="match status" value="1"/>
</dbReference>
<dbReference type="InParanoid" id="M1YN56"/>
<dbReference type="InterPro" id="IPR050767">
    <property type="entry name" value="Sel1_AlgK"/>
</dbReference>
<keyword evidence="1" id="KW-0732">Signal</keyword>
<feature type="signal peptide" evidence="1">
    <location>
        <begin position="1"/>
        <end position="28"/>
    </location>
</feature>
<name>M1YN56_NITG3</name>
<dbReference type="Proteomes" id="UP000011704">
    <property type="component" value="Unassembled WGS sequence"/>
</dbReference>
<dbReference type="PROSITE" id="PS51257">
    <property type="entry name" value="PROKAR_LIPOPROTEIN"/>
    <property type="match status" value="1"/>
</dbReference>
<reference evidence="2 3" key="1">
    <citation type="journal article" date="2013" name="Front. Microbiol.">
        <title>The genome of Nitrospina gracilis illuminates the metabolism and evolution of the major marine nitrite oxidizer.</title>
        <authorList>
            <person name="Luecker S."/>
            <person name="Nowka B."/>
            <person name="Rattei T."/>
            <person name="Spieck E."/>
            <person name="and Daims H."/>
        </authorList>
    </citation>
    <scope>NUCLEOTIDE SEQUENCE [LARGE SCALE GENOMIC DNA]</scope>
    <source>
        <strain evidence="2 3">3/211</strain>
    </source>
</reference>
<feature type="chain" id="PRO_5004019414" evidence="1">
    <location>
        <begin position="29"/>
        <end position="194"/>
    </location>
</feature>
<keyword evidence="2" id="KW-0378">Hydrolase</keyword>
<dbReference type="AlphaFoldDB" id="M1YN56"/>
<dbReference type="InterPro" id="IPR006597">
    <property type="entry name" value="Sel1-like"/>
</dbReference>
<dbReference type="GO" id="GO:0008800">
    <property type="term" value="F:beta-lactamase activity"/>
    <property type="evidence" value="ECO:0007669"/>
    <property type="project" value="UniProtKB-EC"/>
</dbReference>
<protein>
    <submittedName>
        <fullName evidence="2">Putative Beta-lactamase</fullName>
        <ecNumber evidence="2">3.5.2.6</ecNumber>
    </submittedName>
</protein>
<dbReference type="STRING" id="1266370.NITGR_90076"/>
<dbReference type="OrthoDB" id="8235393at2"/>
<dbReference type="InterPro" id="IPR011990">
    <property type="entry name" value="TPR-like_helical_dom_sf"/>
</dbReference>
<dbReference type="SMART" id="SM00671">
    <property type="entry name" value="SEL1"/>
    <property type="match status" value="4"/>
</dbReference>